<sequence>MARAPSDRPIRPDDVRSSRSRRPPAWLEQYEVDLPRLVEREKPRQHPASMMDRGSYMERSAEMTPLPKYPTTRNWSTGGMEERNLVSSQVPLYESTPAPSHYNPSVLEVIQQLQEDNRKLHSTMIEMQQRINQNAVLSPVLPPHPLSQSVAVPAHSAMIKTPNNVAKRLGQQSVIEETEEEWPPPPPPVTLHERPKQPNPDISDFMEELKERIHKLELKRSSPPSTPNYYQPNDDPDESESWSDYSNTAAPPLPPPRDYKFTDLQPRRQERSYRGPKPSIPDFTCDDPREFARLRISLENILPPDATERFKYQILVDHLKFEEPLLIADSYSNSLFPYSDTMASLIQHYGQPHQLALRRIAELMDGPTIRSGDSVGFRKFALRVRALVGMLEQLEQEGRVELQCGSHVARLSSKLPQEFRANFRRYFHPQRKGVPSLMDFSEWLEYELQIQEGGDMLDRIETGREAAKRQREPKRDGKTRSKSMNVLLGSTQTTLTEAPSAIKSPSQWPEKVRVYCPYCCNNLHNLDDCSNFSQLTRQQQKQWVINNRRCWRCGRGHQAAQCRLRAQCSNCKGKHLTALHEINTQPGELCKEEKHRDETTCGLVNSSSDILYLDRKAGCSQVLLKVSKVLLRNGSHTLETYAVLDDGSERTILLQEAAQKLKLQGQSESLTLRTVRQDLRVIQGSSVSFTISPASQPERVYKIIRAFTADQLGLAEHTYPIERLQCKYRHLRMLPLPDIKGAKPLLLIGSDFPHLITPIQPVRLGPPGGPAAVKTRLGWTLQGPTKYLPLQNGSQSCLFTSTLSPSAELHNHVENLWKLDVLPYRNEKVVTRSRQDQAAMDLLQTKTVRVNVDGVQRYATPLLRVQSMPTLFAPPTSVLANLRNTEKRLLKDPDRATAYNAEILKLENLGYVERVSQDVWKSSSESWFIPHHMVTHNEKARIVFNCSFTHQGHNLNELLLPGPNLSSSLLGVLLRFREHATAISSDIRGMFHQVRLLPEDRPLLRFLWRDLSKESPPSVYEWQVLPFGTTCSPCCATYALQRHVTDHSQEGDEVRDAVERHFYVDNWLQSFPSSEKAKALVNKLRELLNGGGFELRQWTSNVPEVIRHLPQAILSQDSEQWLNQSQMDPQEPALGLRWRCKSDTLVYQSHLREASPTTMRNIYRVLASQYDPIGLIIPFTTRAKILVQMLWNKQREWDDPLLPNDILEAWLAWESELPHLEKLSLPRCYTKPHLDHPSCTREVHIFCDASERAYGCVGYLRTEDPHGQVEVAFITSRSRVAPKKQLSVPRLELCAALTGAQLAHLLQRELTLNIERITLWTDSTTVLTWIHSDSCRFKVFVGTRVAEIQDLTDSTNWHYVDSLNNPADDITRGKTLLELTGENRWVKGPPFLWLSPKYWPNIPVGPKEEDSEELRKPASCLNIATNTLNPGYPDPKDFHCFNDLLKATAQYLHGAAPSDSPGPTAENYQMAELEILRAAQKESFPEETQSLTAGKPVPSSSRLAMLAPELDEEMNIIRVGGRLRRCNQLELETAHPVVLDPKHPVSKMLIRHVDSNLKHPGSERLFGELRRKYWILRGREAVRKEQRGCVECQKWRAQPVVPRMADLPPARLRLHSPPFFSTGMDCFGPFLVKIGRRNEKRWGILFKCLTTRAVHIEVLTSLDTDSFLMSLRRFISRRGKPAEVLSDQGTNFKGGERELSDSFKDMHPSLQTLLAEHQIKFIFNPPSAPHFGGSWEREIRSIKTALYATLNAQSVTEEMLNTILIEIEGILNSKPLGYLSSDVADPDPVTPNLLLMGRLDPSLPQILYHDSAALSRRRWRSCQVLADRFWSQFLKNYLPALQTREKWQTDTNPLQPDTVVLIVDPQLPRALWPIGRVIKVFPGADGRIRTAEVQVKDRSYIRPTSRLIRLPTVSDD</sequence>
<keyword evidence="1" id="KW-1185">Reference proteome</keyword>
<reference evidence="2" key="1">
    <citation type="submission" date="2025-08" db="UniProtKB">
        <authorList>
            <consortium name="RefSeq"/>
        </authorList>
    </citation>
    <scope>IDENTIFICATION</scope>
    <source>
        <strain evidence="2">Tuebingen</strain>
        <tissue evidence="2">Fibroblasts and whole tissue</tissue>
    </source>
</reference>
<accession>A0AC58H4H3</accession>
<proteinExistence type="predicted"/>
<organism evidence="1 2">
    <name type="scientific">Danio rerio</name>
    <name type="common">Zebrafish</name>
    <name type="synonym">Brachydanio rerio</name>
    <dbReference type="NCBI Taxonomy" id="7955"/>
    <lineage>
        <taxon>Eukaryota</taxon>
        <taxon>Metazoa</taxon>
        <taxon>Chordata</taxon>
        <taxon>Craniata</taxon>
        <taxon>Vertebrata</taxon>
        <taxon>Euteleostomi</taxon>
        <taxon>Actinopterygii</taxon>
        <taxon>Neopterygii</taxon>
        <taxon>Teleostei</taxon>
        <taxon>Ostariophysi</taxon>
        <taxon>Cypriniformes</taxon>
        <taxon>Danionidae</taxon>
        <taxon>Danioninae</taxon>
        <taxon>Danio</taxon>
    </lineage>
</organism>
<dbReference type="RefSeq" id="XP_073776890.1">
    <property type="nucleotide sequence ID" value="XM_073920789.1"/>
</dbReference>
<protein>
    <submittedName>
        <fullName evidence="2">Uncharacterized protein</fullName>
    </submittedName>
</protein>
<gene>
    <name evidence="2" type="primary">LOC141377173</name>
</gene>
<name>A0AC58H4H3_DANRE</name>
<dbReference type="Proteomes" id="UP000000437">
    <property type="component" value="Chromosome 13"/>
</dbReference>
<evidence type="ECO:0000313" key="2">
    <source>
        <dbReference type="RefSeq" id="XP_073776890.1"/>
    </source>
</evidence>
<evidence type="ECO:0000313" key="1">
    <source>
        <dbReference type="Proteomes" id="UP000000437"/>
    </source>
</evidence>